<dbReference type="PROSITE" id="PS50929">
    <property type="entry name" value="ABC_TM1F"/>
    <property type="match status" value="2"/>
</dbReference>
<dbReference type="EMBL" id="CAXLJM020000049">
    <property type="protein sequence ID" value="CAL8113163.1"/>
    <property type="molecule type" value="Genomic_DNA"/>
</dbReference>
<evidence type="ECO:0000256" key="7">
    <source>
        <dbReference type="ARBA" id="ARBA00023136"/>
    </source>
</evidence>
<feature type="domain" description="ABC transmembrane type-1" evidence="10">
    <location>
        <begin position="761"/>
        <end position="1047"/>
    </location>
</feature>
<dbReference type="CDD" id="cd03249">
    <property type="entry name" value="ABC_MTABC3_MDL1_MDL2"/>
    <property type="match status" value="2"/>
</dbReference>
<feature type="transmembrane region" description="Helical" evidence="8">
    <location>
        <begin position="157"/>
        <end position="180"/>
    </location>
</feature>
<feature type="domain" description="ABC transmembrane type-1" evidence="10">
    <location>
        <begin position="66"/>
        <end position="398"/>
    </location>
</feature>
<comment type="caution">
    <text evidence="11">The sequence shown here is derived from an EMBL/GenBank/DDBJ whole genome shotgun (WGS) entry which is preliminary data.</text>
</comment>
<dbReference type="InterPro" id="IPR027417">
    <property type="entry name" value="P-loop_NTPase"/>
</dbReference>
<feature type="transmembrane region" description="Helical" evidence="8">
    <location>
        <begin position="335"/>
        <end position="357"/>
    </location>
</feature>
<feature type="transmembrane region" description="Helical" evidence="8">
    <location>
        <begin position="983"/>
        <end position="1003"/>
    </location>
</feature>
<dbReference type="InterPro" id="IPR036640">
    <property type="entry name" value="ABC1_TM_sf"/>
</dbReference>
<sequence>MGIFSKKEEEELLLGNRQSKQEFHKKYGSVNFRSSKTEEEEEDVPKVPLTQLFRYATTRDKWIIGIGIVASIVHGGGFPILAKVFGSMTDTFIQQAVFGFANMTRASTSLNSTTEQTVTESNIPNSTSEQFVLRQSVAEDSMLTVDAFTEFMSTFSLYYVFIGLVVMIASFLQAICWEWACERQVYRLRQEFFYQVLRQEISWFDGHQTGDLAVKLSDDLERIREGIGHKFSMIIQHTSTFLTGFVVGFFTSWKLTLVILSLTPLLAGASAFSGKMIATQSSREQQKYGKAGGIAEEVLSSIKTVVAYSGEKREIHRYSTALASGLKMALKKYHIFAILVGFVFFIMYGSYALAFWYGCQLLYQDEVTAGDVFTVFFSVLVGAFSLGNSIPYLSTISTAQGCGAAVFAIVDSMPEIDPYDKRGIMPDRLTGRIHFKDVTFRYPSRPMLPVLIDFNLEIEPGKTIAIVGPSGSGKSTVANLILRFYDPDSGSILIDGNDVRALNLAWMRYHIGYVSHDPVLFGTTIYENIRYGRDDVSPDEIVDAAKMANAHDFISALPLGYESLVGERGSKISIGQKQRIAIARALVRSPRILLLDEATSALDSKSEAVVQIALEKAMKGRTTIIIAHRLSTIKDADIIYAIKDGRIAESGTHAQLMMQEGLYYALVMAQTTVEEMDDCSAASAQESADESAKEYSILFAAGKLKPQTRRKPRKNMRRRRKLVLPDPERSRLIKETEEVEAEYPGILKILRFNRPEWLLLAMGSIGCIITGAVMPIFAFFYSEMFSTFSKSGEDILSPAFFWSMMFLALATLSFVGFWIRTICIASSGEYLTMRLRLSSFIGVIRQPIGWFDKEINRPSRLSTRLARDAPLVKAAAGHRLGVVISSFVTAVTALGIAFYFGWQLALVIFGGFPILVLAGYIQVKVQKGGQKKDAALMEEAGQCANEAIANIRTVQSLGQERIFFEKYLELLFPAYIEGHRQGLIYGTAFAFSQAAVFLIYAAAFRYGAHLVKVGTMQPLDVYRVFFEVAFCAIQVGQSSSWIPDYSKAKMAAALMFNLIELESHIDPLTDSGLKPAIAGHIKFDDVHFRYPGRPDVSVLRGLSIEVKPGHTLAVVGPSGCGKTTLVALLERFYDVVSGHVTIDGYDIRSLSLNHLRGHIGVVSQEPVMFDCSIRENIAYGYGDGTQFVPDDLIIEAARVANIHSFITNLPCGYHTEVGEKGTQLSAGQRQRIAIARAIIRDPKILLLDEATSALDTESEKLVQEALDKARAGRTCIIIAHRLSTIQNADCIALISRGRIAEMGTHEQLRNAKGLYFKLTKQQHIAH</sequence>
<dbReference type="SMART" id="SM00382">
    <property type="entry name" value="AAA"/>
    <property type="match status" value="2"/>
</dbReference>
<dbReference type="Gene3D" id="3.40.50.300">
    <property type="entry name" value="P-loop containing nucleotide triphosphate hydrolases"/>
    <property type="match status" value="2"/>
</dbReference>
<dbReference type="CDD" id="cd18578">
    <property type="entry name" value="ABC_6TM_Pgp_ABCB1_D2_like"/>
    <property type="match status" value="1"/>
</dbReference>
<dbReference type="Proteomes" id="UP001642540">
    <property type="component" value="Unassembled WGS sequence"/>
</dbReference>
<evidence type="ECO:0000256" key="3">
    <source>
        <dbReference type="ARBA" id="ARBA00022692"/>
    </source>
</evidence>
<evidence type="ECO:0008006" key="13">
    <source>
        <dbReference type="Google" id="ProtNLM"/>
    </source>
</evidence>
<accession>A0ABP1QWN8</accession>
<dbReference type="InterPro" id="IPR039421">
    <property type="entry name" value="Type_1_exporter"/>
</dbReference>
<keyword evidence="12" id="KW-1185">Reference proteome</keyword>
<dbReference type="PROSITE" id="PS00211">
    <property type="entry name" value="ABC_TRANSPORTER_1"/>
    <property type="match status" value="1"/>
</dbReference>
<comment type="similarity">
    <text evidence="2">Belongs to the ABC transporter superfamily. ABCB family. Multidrug resistance exporter (TC 3.A.1.201) subfamily.</text>
</comment>
<feature type="transmembrane region" description="Helical" evidence="8">
    <location>
        <begin position="757"/>
        <end position="780"/>
    </location>
</feature>
<keyword evidence="4" id="KW-0547">Nucleotide-binding</keyword>
<organism evidence="11 12">
    <name type="scientific">Orchesella dallaii</name>
    <dbReference type="NCBI Taxonomy" id="48710"/>
    <lineage>
        <taxon>Eukaryota</taxon>
        <taxon>Metazoa</taxon>
        <taxon>Ecdysozoa</taxon>
        <taxon>Arthropoda</taxon>
        <taxon>Hexapoda</taxon>
        <taxon>Collembola</taxon>
        <taxon>Entomobryomorpha</taxon>
        <taxon>Entomobryoidea</taxon>
        <taxon>Orchesellidae</taxon>
        <taxon>Orchesellinae</taxon>
        <taxon>Orchesella</taxon>
    </lineage>
</organism>
<evidence type="ECO:0000256" key="8">
    <source>
        <dbReference type="SAM" id="Phobius"/>
    </source>
</evidence>
<comment type="subcellular location">
    <subcellularLocation>
        <location evidence="1">Membrane</location>
        <topology evidence="1">Multi-pass membrane protein</topology>
    </subcellularLocation>
</comment>
<dbReference type="Pfam" id="PF00005">
    <property type="entry name" value="ABC_tran"/>
    <property type="match status" value="2"/>
</dbReference>
<feature type="transmembrane region" description="Helical" evidence="8">
    <location>
        <begin position="369"/>
        <end position="387"/>
    </location>
</feature>
<name>A0ABP1QWN8_9HEXA</name>
<feature type="domain" description="ABC transporter" evidence="9">
    <location>
        <begin position="1081"/>
        <end position="1321"/>
    </location>
</feature>
<gene>
    <name evidence="11" type="ORF">ODALV1_LOCUS15931</name>
</gene>
<dbReference type="SUPFAM" id="SSF52540">
    <property type="entry name" value="P-loop containing nucleoside triphosphate hydrolases"/>
    <property type="match status" value="2"/>
</dbReference>
<feature type="transmembrane region" description="Helical" evidence="8">
    <location>
        <begin position="880"/>
        <end position="900"/>
    </location>
</feature>
<evidence type="ECO:0000259" key="10">
    <source>
        <dbReference type="PROSITE" id="PS50929"/>
    </source>
</evidence>
<keyword evidence="6 8" id="KW-1133">Transmembrane helix</keyword>
<feature type="transmembrane region" description="Helical" evidence="8">
    <location>
        <begin position="62"/>
        <end position="82"/>
    </location>
</feature>
<dbReference type="InterPro" id="IPR003439">
    <property type="entry name" value="ABC_transporter-like_ATP-bd"/>
</dbReference>
<proteinExistence type="inferred from homology"/>
<dbReference type="Pfam" id="PF00664">
    <property type="entry name" value="ABC_membrane"/>
    <property type="match status" value="2"/>
</dbReference>
<feature type="transmembrane region" description="Helical" evidence="8">
    <location>
        <begin position="906"/>
        <end position="923"/>
    </location>
</feature>
<evidence type="ECO:0000256" key="4">
    <source>
        <dbReference type="ARBA" id="ARBA00022741"/>
    </source>
</evidence>
<evidence type="ECO:0000256" key="5">
    <source>
        <dbReference type="ARBA" id="ARBA00022840"/>
    </source>
</evidence>
<evidence type="ECO:0000313" key="11">
    <source>
        <dbReference type="EMBL" id="CAL8113163.1"/>
    </source>
</evidence>
<feature type="transmembrane region" description="Helical" evidence="8">
    <location>
        <begin position="231"/>
        <end position="251"/>
    </location>
</feature>
<dbReference type="InterPro" id="IPR011527">
    <property type="entry name" value="ABC1_TM_dom"/>
</dbReference>
<evidence type="ECO:0000256" key="2">
    <source>
        <dbReference type="ARBA" id="ARBA00007577"/>
    </source>
</evidence>
<feature type="domain" description="ABC transporter" evidence="9">
    <location>
        <begin position="433"/>
        <end position="669"/>
    </location>
</feature>
<protein>
    <recommendedName>
        <fullName evidence="13">Multidrug resistance protein 1</fullName>
    </recommendedName>
</protein>
<feature type="transmembrane region" description="Helical" evidence="8">
    <location>
        <begin position="257"/>
        <end position="278"/>
    </location>
</feature>
<dbReference type="SUPFAM" id="SSF90123">
    <property type="entry name" value="ABC transporter transmembrane region"/>
    <property type="match status" value="2"/>
</dbReference>
<keyword evidence="7 8" id="KW-0472">Membrane</keyword>
<evidence type="ECO:0000256" key="6">
    <source>
        <dbReference type="ARBA" id="ARBA00022989"/>
    </source>
</evidence>
<keyword evidence="3 8" id="KW-0812">Transmembrane</keyword>
<evidence type="ECO:0000313" key="12">
    <source>
        <dbReference type="Proteomes" id="UP001642540"/>
    </source>
</evidence>
<dbReference type="PANTHER" id="PTHR43394:SF27">
    <property type="entry name" value="ATP-DEPENDENT TRANSLOCASE ABCB1-LIKE"/>
    <property type="match status" value="1"/>
</dbReference>
<dbReference type="PANTHER" id="PTHR43394">
    <property type="entry name" value="ATP-DEPENDENT PERMEASE MDL1, MITOCHONDRIAL"/>
    <property type="match status" value="1"/>
</dbReference>
<dbReference type="InterPro" id="IPR003593">
    <property type="entry name" value="AAA+_ATPase"/>
</dbReference>
<dbReference type="PROSITE" id="PS50893">
    <property type="entry name" value="ABC_TRANSPORTER_2"/>
    <property type="match status" value="2"/>
</dbReference>
<reference evidence="11 12" key="1">
    <citation type="submission" date="2024-08" db="EMBL/GenBank/DDBJ databases">
        <authorList>
            <person name="Cucini C."/>
            <person name="Frati F."/>
        </authorList>
    </citation>
    <scope>NUCLEOTIDE SEQUENCE [LARGE SCALE GENOMIC DNA]</scope>
</reference>
<dbReference type="InterPro" id="IPR017871">
    <property type="entry name" value="ABC_transporter-like_CS"/>
</dbReference>
<feature type="transmembrane region" description="Helical" evidence="8">
    <location>
        <begin position="800"/>
        <end position="819"/>
    </location>
</feature>
<evidence type="ECO:0000256" key="1">
    <source>
        <dbReference type="ARBA" id="ARBA00004141"/>
    </source>
</evidence>
<dbReference type="CDD" id="cd18577">
    <property type="entry name" value="ABC_6TM_Pgp_ABCB1_D1_like"/>
    <property type="match status" value="1"/>
</dbReference>
<dbReference type="Gene3D" id="1.20.1560.10">
    <property type="entry name" value="ABC transporter type 1, transmembrane domain"/>
    <property type="match status" value="2"/>
</dbReference>
<keyword evidence="5" id="KW-0067">ATP-binding</keyword>
<evidence type="ECO:0000259" key="9">
    <source>
        <dbReference type="PROSITE" id="PS50893"/>
    </source>
</evidence>